<feature type="domain" description="Rho-GAP" evidence="9">
    <location>
        <begin position="472"/>
        <end position="658"/>
    </location>
</feature>
<dbReference type="InterPro" id="IPR008936">
    <property type="entry name" value="Rho_GTPase_activation_prot"/>
</dbReference>
<dbReference type="SUPFAM" id="SSF48350">
    <property type="entry name" value="GTPase activation domain, GAP"/>
    <property type="match status" value="1"/>
</dbReference>
<dbReference type="PROSITE" id="PS50238">
    <property type="entry name" value="RHOGAP"/>
    <property type="match status" value="1"/>
</dbReference>
<dbReference type="PANTHER" id="PTHR11071">
    <property type="entry name" value="PEPTIDYL-PROLYL CIS-TRANS ISOMERASE"/>
    <property type="match status" value="1"/>
</dbReference>
<dbReference type="NCBIfam" id="TIGR00293">
    <property type="entry name" value="prefoldin subunit alpha"/>
    <property type="match status" value="1"/>
</dbReference>
<evidence type="ECO:0000256" key="5">
    <source>
        <dbReference type="ARBA" id="ARBA00074451"/>
    </source>
</evidence>
<feature type="region of interest" description="Disordered" evidence="7">
    <location>
        <begin position="15"/>
        <end position="36"/>
    </location>
</feature>
<evidence type="ECO:0000313" key="11">
    <source>
        <dbReference type="Proteomes" id="UP001217582"/>
    </source>
</evidence>
<dbReference type="CDD" id="cd23157">
    <property type="entry name" value="Prefoldin_5"/>
    <property type="match status" value="1"/>
</dbReference>
<evidence type="ECO:0000256" key="4">
    <source>
        <dbReference type="ARBA" id="ARBA00023235"/>
    </source>
</evidence>
<dbReference type="Gene3D" id="1.20.1270.60">
    <property type="entry name" value="Arfaptin homology (AH) domain/BAR domain"/>
    <property type="match status" value="1"/>
</dbReference>
<dbReference type="PROSITE" id="PS50072">
    <property type="entry name" value="CSA_PPIASE_2"/>
    <property type="match status" value="1"/>
</dbReference>
<dbReference type="InterPro" id="IPR009053">
    <property type="entry name" value="Prefoldin"/>
</dbReference>
<feature type="compositionally biased region" description="Polar residues" evidence="7">
    <location>
        <begin position="287"/>
        <end position="296"/>
    </location>
</feature>
<dbReference type="Gene3D" id="1.25.40.10">
    <property type="entry name" value="Tetratricopeptide repeat domain"/>
    <property type="match status" value="1"/>
</dbReference>
<dbReference type="Gene3D" id="2.40.100.10">
    <property type="entry name" value="Cyclophilin-like"/>
    <property type="match status" value="1"/>
</dbReference>
<dbReference type="SMART" id="SM00324">
    <property type="entry name" value="RhoGAP"/>
    <property type="match status" value="1"/>
</dbReference>
<sequence length="1166" mass="132383">MHAYMRADSYPAQHLGASGWNKSEGSSTTPPDMSMSPSELANVLLEAFNTMMSECESYVKYTEQRFRMEEDHLRHVKIMLERQRDLDMRINSKLAVLPGLLPDPGRLSNLRNTWGDIRLSEMWSVDLRLNLLFECKMRVLQPIVHFHDEQERIRRRVKANLKMCVDDYDEMLNVTLPRIRRNYERRCEEHEFYRHQQKALEESRQLLASGTIASMNGRSSPELPSVPGWNGDVTASTAPDLSTGNRSFLESLRKRDAWDQAPKRLNALFSRMLDVSDRSPIMEVGTLPSNASNGTMTPPKMPSPSAEQANVSNKALQTLAIKQAKARREMNEADQAYRKAIFDLETLRIRRNKALDAAVKSLLEWRRELSITMQKVTLEHVRRTMAMRSTIDSVHQQDEQLALQMLDNFEDEQKVCEKWMPNTRTLIHNERVKYVNYFHGPFNDLIFGTGLVDYAFSHGDYNTPSTMTENGLILPNVRPPLIVSKCVEFLEQPRCIRTPGLYRVSAKHSRIQELTSIIEQDETSFQFDADREDPILVSSILKLYLRQLPEAVMPMKWDERVRYTHEREEHIKNGFATFKSRIRRMPPIHQATLRVLLMHLSYVAAHSDYNKMNLSNLAVVFSPVILSENAPHDVSLFSASDEDTTLIDLGQVQTVDVTSLDVPQLLDVRKQLELELKQFTTMFGQLKIAQARFQSCVESVEAIRPENQGKTTLLPLTASLYVPGKLSDPEKVIVDIGTGYYVEKSRPEARKLYEDKVAYIIKNMEQLQETIHRKQDNLRVVCELLEVMTNPVVYLDIEFVGGAPPSRPGGNRVVLELFQDKVPKTADNFRALCTGEKGTGKSGVPLSFKGSIFHRVIKNFMIQGGDFTNFNGTGGESIYGEKFEDENLEGKHDRPFLLSMANAGPNTNGSQFFITTVPTPHLDGKHVVFGQVLRGKDVVRHIEQSATGPNDRPQDDIKIADCGEFSAEQLADPSFHYDIEADESGDNYEAYPEDSDLPLEEKPESALDVAKDLKAIGAKLVGQNKWSLAREKYEKALRYLFVNPYLEDKEKTFVDEYYSLCTPLQLNAALCALKTEPPVADEAEALTTQVIERAGTKEADLAKAHFRRALARSAMKRDDDAKADLSEALKYAPNDAGIQKEAAALEKRRQARLAKQRAAYSKMFSS</sequence>
<dbReference type="GO" id="GO:0005737">
    <property type="term" value="C:cytoplasm"/>
    <property type="evidence" value="ECO:0007669"/>
    <property type="project" value="TreeGrafter"/>
</dbReference>
<dbReference type="SUPFAM" id="SSF50891">
    <property type="entry name" value="Cyclophilin-like"/>
    <property type="match status" value="1"/>
</dbReference>
<dbReference type="GO" id="GO:0003755">
    <property type="term" value="F:peptidyl-prolyl cis-trans isomerase activity"/>
    <property type="evidence" value="ECO:0007669"/>
    <property type="project" value="UniProtKB-KW"/>
</dbReference>
<keyword evidence="4" id="KW-0413">Isomerase</keyword>
<dbReference type="SUPFAM" id="SSF46579">
    <property type="entry name" value="Prefoldin"/>
    <property type="match status" value="1"/>
</dbReference>
<feature type="region of interest" description="Disordered" evidence="7">
    <location>
        <begin position="284"/>
        <end position="307"/>
    </location>
</feature>
<feature type="domain" description="PPIase cyclophilin-type" evidence="8">
    <location>
        <begin position="811"/>
        <end position="964"/>
    </location>
</feature>
<dbReference type="InterPro" id="IPR029000">
    <property type="entry name" value="Cyclophilin-like_dom_sf"/>
</dbReference>
<dbReference type="GO" id="GO:0006457">
    <property type="term" value="P:protein folding"/>
    <property type="evidence" value="ECO:0007669"/>
    <property type="project" value="InterPro"/>
</dbReference>
<evidence type="ECO:0000256" key="6">
    <source>
        <dbReference type="ARBA" id="ARBA00076602"/>
    </source>
</evidence>
<dbReference type="InterPro" id="IPR004127">
    <property type="entry name" value="Prefoldin_subunit_alpha"/>
</dbReference>
<dbReference type="InterPro" id="IPR020892">
    <property type="entry name" value="Cyclophilin-type_PPIase_CS"/>
</dbReference>
<gene>
    <name evidence="10" type="ORF">MARU1_001658</name>
</gene>
<dbReference type="Pfam" id="PF00160">
    <property type="entry name" value="Pro_isomerase"/>
    <property type="match status" value="1"/>
</dbReference>
<dbReference type="InterPro" id="IPR002130">
    <property type="entry name" value="Cyclophilin-type_PPIase_dom"/>
</dbReference>
<comment type="catalytic activity">
    <reaction evidence="1">
        <text>[protein]-peptidylproline (omega=180) = [protein]-peptidylproline (omega=0)</text>
        <dbReference type="Rhea" id="RHEA:16237"/>
        <dbReference type="Rhea" id="RHEA-COMP:10747"/>
        <dbReference type="Rhea" id="RHEA-COMP:10748"/>
        <dbReference type="ChEBI" id="CHEBI:83833"/>
        <dbReference type="ChEBI" id="CHEBI:83834"/>
        <dbReference type="EC" id="5.2.1.8"/>
    </reaction>
</comment>
<dbReference type="Proteomes" id="UP001217582">
    <property type="component" value="Chromosome 3"/>
</dbReference>
<evidence type="ECO:0000256" key="7">
    <source>
        <dbReference type="SAM" id="MobiDB-lite"/>
    </source>
</evidence>
<organism evidence="10 11">
    <name type="scientific">Malassezia arunalokei</name>
    <dbReference type="NCBI Taxonomy" id="1514897"/>
    <lineage>
        <taxon>Eukaryota</taxon>
        <taxon>Fungi</taxon>
        <taxon>Dikarya</taxon>
        <taxon>Basidiomycota</taxon>
        <taxon>Ustilaginomycotina</taxon>
        <taxon>Malasseziomycetes</taxon>
        <taxon>Malasseziales</taxon>
        <taxon>Malasseziaceae</taxon>
        <taxon>Malassezia</taxon>
    </lineage>
</organism>
<dbReference type="PANTHER" id="PTHR11071:SF561">
    <property type="entry name" value="PEPTIDYL-PROLYL CIS-TRANS ISOMERASE D-RELATED"/>
    <property type="match status" value="1"/>
</dbReference>
<dbReference type="Pfam" id="PF00620">
    <property type="entry name" value="RhoGAP"/>
    <property type="match status" value="1"/>
</dbReference>
<reference evidence="10 11" key="1">
    <citation type="submission" date="2023-03" db="EMBL/GenBank/DDBJ databases">
        <title>Mating type loci evolution in Malassezia.</title>
        <authorList>
            <person name="Coelho M.A."/>
        </authorList>
    </citation>
    <scope>NUCLEOTIDE SEQUENCE [LARGE SCALE GENOMIC DNA]</scope>
    <source>
        <strain evidence="10 11">CBS 13387</strain>
    </source>
</reference>
<dbReference type="EMBL" id="CP119918">
    <property type="protein sequence ID" value="WFD15636.1"/>
    <property type="molecule type" value="Genomic_DNA"/>
</dbReference>
<dbReference type="SUPFAM" id="SSF48452">
    <property type="entry name" value="TPR-like"/>
    <property type="match status" value="1"/>
</dbReference>
<dbReference type="AlphaFoldDB" id="A0AAJ5Z5M5"/>
<accession>A0AAJ5Z5M5</accession>
<evidence type="ECO:0000259" key="9">
    <source>
        <dbReference type="PROSITE" id="PS50238"/>
    </source>
</evidence>
<dbReference type="InterPro" id="IPR011990">
    <property type="entry name" value="TPR-like_helical_dom_sf"/>
</dbReference>
<dbReference type="CDD" id="cd01926">
    <property type="entry name" value="cyclophilin_ABH_like"/>
    <property type="match status" value="1"/>
</dbReference>
<dbReference type="PROSITE" id="PS00170">
    <property type="entry name" value="CSA_PPIASE_1"/>
    <property type="match status" value="1"/>
</dbReference>
<dbReference type="GO" id="GO:0016018">
    <property type="term" value="F:cyclosporin A binding"/>
    <property type="evidence" value="ECO:0007669"/>
    <property type="project" value="TreeGrafter"/>
</dbReference>
<evidence type="ECO:0000256" key="1">
    <source>
        <dbReference type="ARBA" id="ARBA00000971"/>
    </source>
</evidence>
<dbReference type="Gene3D" id="1.10.287.370">
    <property type="match status" value="1"/>
</dbReference>
<keyword evidence="3" id="KW-0697">Rotamase</keyword>
<protein>
    <recommendedName>
        <fullName evidence="5">Peptidyl-prolyl cis-trans isomerase D</fullName>
        <ecNumber evidence="2">5.2.1.8</ecNumber>
    </recommendedName>
    <alternativeName>
        <fullName evidence="6">Rotamase D</fullName>
    </alternativeName>
</protein>
<dbReference type="SMART" id="SM00028">
    <property type="entry name" value="TPR"/>
    <property type="match status" value="2"/>
</dbReference>
<dbReference type="EC" id="5.2.1.8" evidence="2"/>
<keyword evidence="11" id="KW-1185">Reference proteome</keyword>
<feature type="compositionally biased region" description="Low complexity" evidence="7">
    <location>
        <begin position="26"/>
        <end position="36"/>
    </location>
</feature>
<dbReference type="FunFam" id="2.40.100.10:FF:000022">
    <property type="entry name" value="Peptidyl-prolyl cis-trans isomerase CYP95"/>
    <property type="match status" value="1"/>
</dbReference>
<dbReference type="InterPro" id="IPR000198">
    <property type="entry name" value="RhoGAP_dom"/>
</dbReference>
<dbReference type="InterPro" id="IPR019734">
    <property type="entry name" value="TPR_rpt"/>
</dbReference>
<dbReference type="PRINTS" id="PR00153">
    <property type="entry name" value="CSAPPISMRASE"/>
</dbReference>
<evidence type="ECO:0000256" key="3">
    <source>
        <dbReference type="ARBA" id="ARBA00023110"/>
    </source>
</evidence>
<evidence type="ECO:0000313" key="10">
    <source>
        <dbReference type="EMBL" id="WFD15636.1"/>
    </source>
</evidence>
<proteinExistence type="predicted"/>
<dbReference type="Gene3D" id="1.10.555.10">
    <property type="entry name" value="Rho GTPase activation protein"/>
    <property type="match status" value="1"/>
</dbReference>
<name>A0AAJ5Z5M5_9BASI</name>
<evidence type="ECO:0000256" key="2">
    <source>
        <dbReference type="ARBA" id="ARBA00013194"/>
    </source>
</evidence>
<dbReference type="Pfam" id="PF02996">
    <property type="entry name" value="Prefoldin"/>
    <property type="match status" value="1"/>
</dbReference>
<dbReference type="SUPFAM" id="SSF103657">
    <property type="entry name" value="BAR/IMD domain-like"/>
    <property type="match status" value="1"/>
</dbReference>
<dbReference type="InterPro" id="IPR027267">
    <property type="entry name" value="AH/BAR_dom_sf"/>
</dbReference>
<evidence type="ECO:0000259" key="8">
    <source>
        <dbReference type="PROSITE" id="PS50072"/>
    </source>
</evidence>
<dbReference type="GO" id="GO:0007165">
    <property type="term" value="P:signal transduction"/>
    <property type="evidence" value="ECO:0007669"/>
    <property type="project" value="InterPro"/>
</dbReference>